<feature type="region of interest" description="Disordered" evidence="1">
    <location>
        <begin position="355"/>
        <end position="384"/>
    </location>
</feature>
<feature type="domain" description="C2H2-type" evidence="2">
    <location>
        <begin position="294"/>
        <end position="325"/>
    </location>
</feature>
<feature type="compositionally biased region" description="Low complexity" evidence="1">
    <location>
        <begin position="25"/>
        <end position="35"/>
    </location>
</feature>
<dbReference type="STRING" id="515849.A0A090CP00"/>
<dbReference type="EMBL" id="FO904941">
    <property type="protein sequence ID" value="CDP30491.1"/>
    <property type="molecule type" value="Genomic_DNA"/>
</dbReference>
<feature type="compositionally biased region" description="Polar residues" evidence="1">
    <location>
        <begin position="36"/>
        <end position="46"/>
    </location>
</feature>
<sequence length="384" mass="42876">MEFHTGHPLYAVPLGLEDDDMFSPSGSSFSLSSSSYGPHTPTSGRSTPPRHSFDYASSFSSSIDGHSIELTPPSSASNSYFPFAFKGDGISDFSQPGFPLTPSRGSQLSFGSFSHNGYGGVQLSPSQHVEYYCGDNLFQPPPAVVSPQQQLPSSNGLENWRWPQDSHSPISFGEHTPKRPSLMVRHPPLKFEDEREDIDMRNKCLKDSLSVEPSAVGLLPSPIHRIKDDPPPPPRQRHGRIRAQRGGESVNDVEPKATFRCIVPGCSYGPYRRNEHLKRHLKNEHGIGGKKEGWVCEFCPPEKSKDGQPKRFNRRDNWKQHIRLHAKSKSKNSRTEYNPEAIEVFNREQARINSSKKFKSRVMGKGVGGNKMRGESMDSMDSDL</sequence>
<dbReference type="Proteomes" id="UP000001197">
    <property type="component" value="Chromosome 6"/>
</dbReference>
<feature type="region of interest" description="Disordered" evidence="1">
    <location>
        <begin position="220"/>
        <end position="251"/>
    </location>
</feature>
<accession>A0A090CP00</accession>
<reference evidence="3 4" key="1">
    <citation type="journal article" date="2008" name="Genome Biol.">
        <title>The genome sequence of the model ascomycete fungus Podospora anserina.</title>
        <authorList>
            <person name="Espagne E."/>
            <person name="Lespinet O."/>
            <person name="Malagnac F."/>
            <person name="Da Silva C."/>
            <person name="Jaillon O."/>
            <person name="Porcel B.M."/>
            <person name="Couloux A."/>
            <person name="Aury J.-M."/>
            <person name="Segurens B."/>
            <person name="Poulain J."/>
            <person name="Anthouard V."/>
            <person name="Grossetete S."/>
            <person name="Khalili H."/>
            <person name="Coppin E."/>
            <person name="Dequard-Chablat M."/>
            <person name="Picard M."/>
            <person name="Contamine V."/>
            <person name="Arnaise S."/>
            <person name="Bourdais A."/>
            <person name="Berteaux-Lecellier V."/>
            <person name="Gautheret D."/>
            <person name="de Vries R.P."/>
            <person name="Battaglia E."/>
            <person name="Coutinho P.M."/>
            <person name="Danchin E.G.J."/>
            <person name="Henrissat B."/>
            <person name="El Khoury R."/>
            <person name="Sainsard-Chanet A."/>
            <person name="Boivin A."/>
            <person name="Pinan-Lucarre B."/>
            <person name="Sellem C.H."/>
            <person name="Debuchy R."/>
            <person name="Wincker P."/>
            <person name="Weissenbach J."/>
            <person name="Silar P."/>
        </authorList>
    </citation>
    <scope>NUCLEOTIDE SEQUENCE [LARGE SCALE GENOMIC DNA]</scope>
    <source>
        <strain evidence="4">S / ATCC MYA-4624 / DSM 980 / FGSC 10383</strain>
    </source>
</reference>
<keyword evidence="4" id="KW-1185">Reference proteome</keyword>
<dbReference type="SMART" id="SM00355">
    <property type="entry name" value="ZnF_C2H2"/>
    <property type="match status" value="2"/>
</dbReference>
<proteinExistence type="predicted"/>
<evidence type="ECO:0000313" key="4">
    <source>
        <dbReference type="Proteomes" id="UP000001197"/>
    </source>
</evidence>
<feature type="domain" description="C2H2-type" evidence="2">
    <location>
        <begin position="259"/>
        <end position="285"/>
    </location>
</feature>
<evidence type="ECO:0000259" key="2">
    <source>
        <dbReference type="SMART" id="SM00355"/>
    </source>
</evidence>
<dbReference type="InterPro" id="IPR013087">
    <property type="entry name" value="Znf_C2H2_type"/>
</dbReference>
<dbReference type="eggNOG" id="KOG1721">
    <property type="taxonomic scope" value="Eukaryota"/>
</dbReference>
<protein>
    <recommendedName>
        <fullName evidence="2">C2H2-type domain-containing protein</fullName>
    </recommendedName>
</protein>
<evidence type="ECO:0000313" key="3">
    <source>
        <dbReference type="EMBL" id="CDP30491.1"/>
    </source>
</evidence>
<dbReference type="InParanoid" id="A0A090CP00"/>
<dbReference type="AlphaFoldDB" id="A0A090CP00"/>
<feature type="region of interest" description="Disordered" evidence="1">
    <location>
        <begin position="25"/>
        <end position="51"/>
    </location>
</feature>
<reference evidence="4" key="2">
    <citation type="journal article" date="2014" name="Genetics">
        <title>Maintaining two mating types: Structure of the mating type locus and its role in heterokaryosis in Podospora anserina.</title>
        <authorList>
            <person name="Grognet P."/>
            <person name="Bidard F."/>
            <person name="Kuchly C."/>
            <person name="Tong L.C.H."/>
            <person name="Coppin E."/>
            <person name="Benkhali J.A."/>
            <person name="Couloux A."/>
            <person name="Wincker P."/>
            <person name="Debuchy R."/>
            <person name="Silar P."/>
        </authorList>
    </citation>
    <scope>GENOME REANNOTATION</scope>
    <source>
        <strain evidence="4">S / ATCC MYA-4624 / DSM 980 / FGSC 10383</strain>
    </source>
</reference>
<dbReference type="Gene3D" id="3.30.160.60">
    <property type="entry name" value="Classic Zinc Finger"/>
    <property type="match status" value="1"/>
</dbReference>
<organism evidence="3 4">
    <name type="scientific">Podospora anserina (strain S / ATCC MYA-4624 / DSM 980 / FGSC 10383)</name>
    <name type="common">Pleurage anserina</name>
    <dbReference type="NCBI Taxonomy" id="515849"/>
    <lineage>
        <taxon>Eukaryota</taxon>
        <taxon>Fungi</taxon>
        <taxon>Dikarya</taxon>
        <taxon>Ascomycota</taxon>
        <taxon>Pezizomycotina</taxon>
        <taxon>Sordariomycetes</taxon>
        <taxon>Sordariomycetidae</taxon>
        <taxon>Sordariales</taxon>
        <taxon>Podosporaceae</taxon>
        <taxon>Podospora</taxon>
        <taxon>Podospora anserina</taxon>
    </lineage>
</organism>
<evidence type="ECO:0000256" key="1">
    <source>
        <dbReference type="SAM" id="MobiDB-lite"/>
    </source>
</evidence>
<name>A0A090CP00_PODAN</name>